<gene>
    <name evidence="6" type="ORF">HLB44_17870</name>
</gene>
<feature type="domain" description="Methyl-accepting transducer" evidence="4">
    <location>
        <begin position="396"/>
        <end position="625"/>
    </location>
</feature>
<dbReference type="SUPFAM" id="SSF58104">
    <property type="entry name" value="Methyl-accepting chemotaxis protein (MCP) signaling domain"/>
    <property type="match status" value="1"/>
</dbReference>
<evidence type="ECO:0000256" key="2">
    <source>
        <dbReference type="ARBA" id="ARBA00029447"/>
    </source>
</evidence>
<dbReference type="InterPro" id="IPR051310">
    <property type="entry name" value="MCP_chemotaxis"/>
</dbReference>
<keyword evidence="1" id="KW-0488">Methylation</keyword>
<dbReference type="Gene3D" id="1.10.287.950">
    <property type="entry name" value="Methyl-accepting chemotaxis protein"/>
    <property type="match status" value="1"/>
</dbReference>
<accession>A0ABX2EJS5</accession>
<name>A0ABX2EJS5_9BURK</name>
<dbReference type="PROSITE" id="PS50111">
    <property type="entry name" value="CHEMOTAXIS_TRANSDUC_2"/>
    <property type="match status" value="1"/>
</dbReference>
<feature type="domain" description="HAMP" evidence="5">
    <location>
        <begin position="339"/>
        <end position="391"/>
    </location>
</feature>
<dbReference type="PROSITE" id="PS50885">
    <property type="entry name" value="HAMP"/>
    <property type="match status" value="1"/>
</dbReference>
<comment type="caution">
    <text evidence="6">The sequence shown here is derived from an EMBL/GenBank/DDBJ whole genome shotgun (WGS) entry which is preliminary data.</text>
</comment>
<dbReference type="Proteomes" id="UP000737171">
    <property type="component" value="Unassembled WGS sequence"/>
</dbReference>
<dbReference type="InterPro" id="IPR004090">
    <property type="entry name" value="Chemotax_Me-accpt_rcpt"/>
</dbReference>
<evidence type="ECO:0000256" key="3">
    <source>
        <dbReference type="PROSITE-ProRule" id="PRU00284"/>
    </source>
</evidence>
<evidence type="ECO:0000313" key="6">
    <source>
        <dbReference type="EMBL" id="NRF68864.1"/>
    </source>
</evidence>
<dbReference type="SMART" id="SM00283">
    <property type="entry name" value="MA"/>
    <property type="match status" value="1"/>
</dbReference>
<evidence type="ECO:0000256" key="1">
    <source>
        <dbReference type="ARBA" id="ARBA00022481"/>
    </source>
</evidence>
<comment type="similarity">
    <text evidence="2">Belongs to the methyl-accepting chemotaxis (MCP) protein family.</text>
</comment>
<dbReference type="Pfam" id="PF08376">
    <property type="entry name" value="NIT"/>
    <property type="match status" value="1"/>
</dbReference>
<dbReference type="InterPro" id="IPR004089">
    <property type="entry name" value="MCPsignal_dom"/>
</dbReference>
<dbReference type="SMART" id="SM00304">
    <property type="entry name" value="HAMP"/>
    <property type="match status" value="1"/>
</dbReference>
<keyword evidence="3" id="KW-0807">Transducer</keyword>
<keyword evidence="7" id="KW-1185">Reference proteome</keyword>
<dbReference type="InterPro" id="IPR013587">
    <property type="entry name" value="Nitrate/nitrite_sensing"/>
</dbReference>
<evidence type="ECO:0000313" key="7">
    <source>
        <dbReference type="Proteomes" id="UP000737171"/>
    </source>
</evidence>
<dbReference type="CDD" id="cd11386">
    <property type="entry name" value="MCP_signal"/>
    <property type="match status" value="1"/>
</dbReference>
<dbReference type="EMBL" id="JABRWJ010000005">
    <property type="protein sequence ID" value="NRF68864.1"/>
    <property type="molecule type" value="Genomic_DNA"/>
</dbReference>
<organism evidence="6 7">
    <name type="scientific">Pseudaquabacterium terrae</name>
    <dbReference type="NCBI Taxonomy" id="2732868"/>
    <lineage>
        <taxon>Bacteria</taxon>
        <taxon>Pseudomonadati</taxon>
        <taxon>Pseudomonadota</taxon>
        <taxon>Betaproteobacteria</taxon>
        <taxon>Burkholderiales</taxon>
        <taxon>Sphaerotilaceae</taxon>
        <taxon>Pseudaquabacterium</taxon>
    </lineage>
</organism>
<dbReference type="Pfam" id="PF00015">
    <property type="entry name" value="MCPsignal"/>
    <property type="match status" value="1"/>
</dbReference>
<dbReference type="InterPro" id="IPR003660">
    <property type="entry name" value="HAMP_dom"/>
</dbReference>
<evidence type="ECO:0000259" key="4">
    <source>
        <dbReference type="PROSITE" id="PS50111"/>
    </source>
</evidence>
<reference evidence="6 7" key="1">
    <citation type="submission" date="2020-05" db="EMBL/GenBank/DDBJ databases">
        <title>Aquincola sp. isolate from soil.</title>
        <authorList>
            <person name="Han J."/>
            <person name="Kim D.-U."/>
        </authorList>
    </citation>
    <scope>NUCLEOTIDE SEQUENCE [LARGE SCALE GENOMIC DNA]</scope>
    <source>
        <strain evidence="6 7">S2</strain>
    </source>
</reference>
<evidence type="ECO:0000259" key="5">
    <source>
        <dbReference type="PROSITE" id="PS50885"/>
    </source>
</evidence>
<proteinExistence type="inferred from homology"/>
<dbReference type="PANTHER" id="PTHR43531:SF14">
    <property type="entry name" value="METHYL-ACCEPTING CHEMOTAXIS PROTEIN I-RELATED"/>
    <property type="match status" value="1"/>
</dbReference>
<dbReference type="CDD" id="cd06225">
    <property type="entry name" value="HAMP"/>
    <property type="match status" value="1"/>
</dbReference>
<dbReference type="PANTHER" id="PTHR43531">
    <property type="entry name" value="PROTEIN ICFG"/>
    <property type="match status" value="1"/>
</dbReference>
<dbReference type="RefSeq" id="WP_173124984.1">
    <property type="nucleotide sequence ID" value="NZ_JABRWJ010000005.1"/>
</dbReference>
<protein>
    <submittedName>
        <fullName evidence="6">Nitrate- and nitrite sensing domain-containing protein</fullName>
    </submittedName>
</protein>
<dbReference type="PRINTS" id="PR00260">
    <property type="entry name" value="CHEMTRNSDUCR"/>
</dbReference>
<sequence>MKQWLADLRLRNKFLLVAALAMAMSVLPTTMAVRDRLAALDTARAEAAGIAPAGALLKLLRLTQQHRGLSAKLLAGDTAGAGAREAKQAEVNQALDGAAKALAAFGVQARNDDAQRLGQQWQALAQAVGGKALDARASFDRHGALIDAQLDLLRSIVDDSTMALDPEAATYYSIAASLEHLPRLTESLGQLRALGSAALQRQSASTNDRVRIDSLASTVRLHQRNARHAFDRMAQSDAALGQRMAAPLGAAHAQADEALALVERALLRAETLSMPAAAYFASQTQAIDAQFTLIDANFTELAQALEERTEVDVQALWWLGGTLALLCAAACALIGVITASASRGLQSALAVARTVAAGDLRSRIVVESRDEVGELLGALQAMNDNLVRVVGDVRLGSEQIATGAGQIAGGNADLSQRTEQQAASLEETAASMEQLGASVRQNAEAARQAAQVAQAASEVARRGGAAMATLVQTMQRISADSRRIADINGVIDGIAFQTNILALNAAVEAARAGEQGRGFAVVAAEVRSLAQRSTQAAREIKSLIEASVAQVDVGLGQVDGAGTTIADIVAQVQRVDTLIGEIGSATQQQASGIGQVGEAMHQLDQVTQQNAALVEQAAAAAGSLDQQAERLLQTVGAFRL</sequence>
<dbReference type="Pfam" id="PF00672">
    <property type="entry name" value="HAMP"/>
    <property type="match status" value="1"/>
</dbReference>